<feature type="domain" description="Thioredoxin-like fold" evidence="1">
    <location>
        <begin position="6"/>
        <end position="65"/>
    </location>
</feature>
<dbReference type="SUPFAM" id="SSF52833">
    <property type="entry name" value="Thioredoxin-like"/>
    <property type="match status" value="1"/>
</dbReference>
<keyword evidence="3" id="KW-1185">Reference proteome</keyword>
<name>A0A5C8PTI4_9HYPH</name>
<comment type="caution">
    <text evidence="2">The sequence shown here is derived from an EMBL/GenBank/DDBJ whole genome shotgun (WGS) entry which is preliminary data.</text>
</comment>
<organism evidence="2 3">
    <name type="scientific">Vineibacter terrae</name>
    <dbReference type="NCBI Taxonomy" id="2586908"/>
    <lineage>
        <taxon>Bacteria</taxon>
        <taxon>Pseudomonadati</taxon>
        <taxon>Pseudomonadota</taxon>
        <taxon>Alphaproteobacteria</taxon>
        <taxon>Hyphomicrobiales</taxon>
        <taxon>Vineibacter</taxon>
    </lineage>
</organism>
<dbReference type="Proteomes" id="UP000321638">
    <property type="component" value="Unassembled WGS sequence"/>
</dbReference>
<dbReference type="AlphaFoldDB" id="A0A5C8PTI4"/>
<dbReference type="RefSeq" id="WP_147845807.1">
    <property type="nucleotide sequence ID" value="NZ_VDUZ01000004.1"/>
</dbReference>
<dbReference type="Pfam" id="PF13192">
    <property type="entry name" value="Thioredoxin_3"/>
    <property type="match status" value="1"/>
</dbReference>
<dbReference type="InterPro" id="IPR036249">
    <property type="entry name" value="Thioredoxin-like_sf"/>
</dbReference>
<proteinExistence type="predicted"/>
<protein>
    <recommendedName>
        <fullName evidence="1">Thioredoxin-like fold domain-containing protein</fullName>
    </recommendedName>
</protein>
<reference evidence="2 3" key="1">
    <citation type="submission" date="2019-06" db="EMBL/GenBank/DDBJ databases">
        <title>New taxonomy in bacterial strain CC-CFT640, isolated from vineyard.</title>
        <authorList>
            <person name="Lin S.-Y."/>
            <person name="Tsai C.-F."/>
            <person name="Young C.-C."/>
        </authorList>
    </citation>
    <scope>NUCLEOTIDE SEQUENCE [LARGE SCALE GENOMIC DNA]</scope>
    <source>
        <strain evidence="2 3">CC-CFT640</strain>
    </source>
</reference>
<gene>
    <name evidence="2" type="ORF">FHP25_05005</name>
</gene>
<accession>A0A5C8PTI4</accession>
<dbReference type="EMBL" id="VDUZ01000004">
    <property type="protein sequence ID" value="TXL80392.1"/>
    <property type="molecule type" value="Genomic_DNA"/>
</dbReference>
<evidence type="ECO:0000313" key="2">
    <source>
        <dbReference type="EMBL" id="TXL80392.1"/>
    </source>
</evidence>
<sequence>MAAKRTIEIFSTGCDVCAELVAQVRQAACDSCEVSVHAMQDADVAARAKALSIRALPAVVIDGTLADCCTGRGVDLAVLRNLGLGRA</sequence>
<dbReference type="OrthoDB" id="9814618at2"/>
<evidence type="ECO:0000259" key="1">
    <source>
        <dbReference type="Pfam" id="PF13192"/>
    </source>
</evidence>
<dbReference type="Gene3D" id="3.40.30.10">
    <property type="entry name" value="Glutaredoxin"/>
    <property type="match status" value="1"/>
</dbReference>
<dbReference type="InterPro" id="IPR012336">
    <property type="entry name" value="Thioredoxin-like_fold"/>
</dbReference>
<evidence type="ECO:0000313" key="3">
    <source>
        <dbReference type="Proteomes" id="UP000321638"/>
    </source>
</evidence>